<feature type="domain" description="Lantibiotic dehydratase N-terminal" evidence="1">
    <location>
        <begin position="154"/>
        <end position="408"/>
    </location>
</feature>
<evidence type="ECO:0000259" key="1">
    <source>
        <dbReference type="Pfam" id="PF04738"/>
    </source>
</evidence>
<name>A0ABP4P251_9ACTN</name>
<dbReference type="RefSeq" id="WP_344513790.1">
    <property type="nucleotide sequence ID" value="NZ_BAAAQD010000041.1"/>
</dbReference>
<dbReference type="Pfam" id="PF04738">
    <property type="entry name" value="Lant_dehydr_N"/>
    <property type="match status" value="2"/>
</dbReference>
<evidence type="ECO:0000313" key="2">
    <source>
        <dbReference type="EMBL" id="GAA1568917.1"/>
    </source>
</evidence>
<proteinExistence type="predicted"/>
<reference evidence="3" key="1">
    <citation type="journal article" date="2019" name="Int. J. Syst. Evol. Microbiol.">
        <title>The Global Catalogue of Microorganisms (GCM) 10K type strain sequencing project: providing services to taxonomists for standard genome sequencing and annotation.</title>
        <authorList>
            <consortium name="The Broad Institute Genomics Platform"/>
            <consortium name="The Broad Institute Genome Sequencing Center for Infectious Disease"/>
            <person name="Wu L."/>
            <person name="Ma J."/>
        </authorList>
    </citation>
    <scope>NUCLEOTIDE SEQUENCE [LARGE SCALE GENOMIC DNA]</scope>
    <source>
        <strain evidence="3">JCM 15933</strain>
    </source>
</reference>
<sequence>MTRPQALTTRTVAGYAVEQPVVVRVAGLPVDVLSAMRFTRTVAAVDALLDAQDRARRTAQVLSEALYPLVGDPANAALKTRLVALRRAIHQDRRLPEHVWNAEIRGALPVPMVCRIDAWHAERAARIGAEADLEPLLGVEADTVAARIRDAAGRPEFRRALAQASPDLSAALERWLRDGHRPRARTIGGLVAFLGRAAAKTSPYSSFARIGLAHVDDTGPSAPAGAHPVPASSVLEFDRVLVARLVRAVSTRPDLAATLVLRVNPSLHRAGETLRFLGTGETIVTMAAAPAVLACLDVVRHRQATTADVVRHLAATGAAAAKVGVFVDRLVAVGLLEARPPVQVEGAEPLGALAGWLEATGADVRLLRELDRLMSVPTRIGDHTELAAHRERLATAVAHTVRLGHDLAVPDWPDADRLDRFVCHEHVVESGAPARLDARAWRPVLDDLDVVRRWLGLHDPMLPTRLALADRWAPWFGSAPDIAFLDLHERVQRELAARTPLSAYLRGDYTVGAADLATSRVERHARLHALLTESIAELTGPQRVDPELVRRLTASWPAWVTAPASITCYGQAVPGADGPRLAVNVITGGHGRGRGRWAHLAERATGTPVTAPPAADRPDGPIVAELAGLFGSALNLHVALSTHEISYPGTEDTRPPRHRIALGALRVRQDPGTGLPQLFDAATGRQVIPVHAGMMADLLLPPAARLLLAAFGPAYLVHPAWPVLCPLLDPATVTAPTLLPRVEVGRVVLQRARWLVPAAAVPRQRPGDTGAGHLQRLLGWQRETGIPRASYVRLWDPEQVWGQRAFTKARKPVYVDLANWYAVQNLDRLLADWSGLVTFEEPLPAPQDAAERVAELMFELTAVGSTE</sequence>
<feature type="domain" description="Lantibiotic dehydratase N-terminal" evidence="1">
    <location>
        <begin position="516"/>
        <end position="792"/>
    </location>
</feature>
<gene>
    <name evidence="2" type="ORF">GCM10009827_108310</name>
</gene>
<dbReference type="InterPro" id="IPR006827">
    <property type="entry name" value="Lant_deHydtase_N"/>
</dbReference>
<dbReference type="EMBL" id="BAAAQD010000041">
    <property type="protein sequence ID" value="GAA1568917.1"/>
    <property type="molecule type" value="Genomic_DNA"/>
</dbReference>
<comment type="caution">
    <text evidence="2">The sequence shown here is derived from an EMBL/GenBank/DDBJ whole genome shotgun (WGS) entry which is preliminary data.</text>
</comment>
<protein>
    <recommendedName>
        <fullName evidence="1">Lantibiotic dehydratase N-terminal domain-containing protein</fullName>
    </recommendedName>
</protein>
<evidence type="ECO:0000313" key="3">
    <source>
        <dbReference type="Proteomes" id="UP001501470"/>
    </source>
</evidence>
<accession>A0ABP4P251</accession>
<dbReference type="Proteomes" id="UP001501470">
    <property type="component" value="Unassembled WGS sequence"/>
</dbReference>
<organism evidence="2 3">
    <name type="scientific">Dactylosporangium maewongense</name>
    <dbReference type="NCBI Taxonomy" id="634393"/>
    <lineage>
        <taxon>Bacteria</taxon>
        <taxon>Bacillati</taxon>
        <taxon>Actinomycetota</taxon>
        <taxon>Actinomycetes</taxon>
        <taxon>Micromonosporales</taxon>
        <taxon>Micromonosporaceae</taxon>
        <taxon>Dactylosporangium</taxon>
    </lineage>
</organism>
<keyword evidence="3" id="KW-1185">Reference proteome</keyword>